<evidence type="ECO:0000256" key="3">
    <source>
        <dbReference type="ARBA" id="ARBA00009553"/>
    </source>
</evidence>
<dbReference type="GO" id="GO:0008270">
    <property type="term" value="F:zinc ion binding"/>
    <property type="evidence" value="ECO:0007669"/>
    <property type="project" value="InterPro"/>
</dbReference>
<evidence type="ECO:0000256" key="7">
    <source>
        <dbReference type="ARBA" id="ARBA00022679"/>
    </source>
</evidence>
<dbReference type="GO" id="GO:0009086">
    <property type="term" value="P:methionine biosynthetic process"/>
    <property type="evidence" value="ECO:0007669"/>
    <property type="project" value="UniProtKB-KW"/>
</dbReference>
<feature type="binding site" evidence="14">
    <location>
        <position position="701"/>
    </location>
    <ligand>
        <name>Zn(2+)</name>
        <dbReference type="ChEBI" id="CHEBI:29105"/>
        <label>1</label>
        <note>catalytic</note>
    </ligand>
</feature>
<evidence type="ECO:0000256" key="5">
    <source>
        <dbReference type="ARBA" id="ARBA00022603"/>
    </source>
</evidence>
<keyword evidence="6" id="KW-0028">Amino-acid biosynthesis</keyword>
<name>A0A9W8E3Z1_9FUNG</name>
<feature type="binding site" evidence="13">
    <location>
        <position position="597"/>
    </location>
    <ligand>
        <name>5-methyltetrahydropteroyltri-L-glutamate</name>
        <dbReference type="ChEBI" id="CHEBI:58207"/>
    </ligand>
</feature>
<dbReference type="HAMAP" id="MF_00172">
    <property type="entry name" value="Meth_synth"/>
    <property type="match status" value="1"/>
</dbReference>
<feature type="binding site" evidence="13">
    <location>
        <position position="635"/>
    </location>
    <ligand>
        <name>L-homocysteine</name>
        <dbReference type="ChEBI" id="CHEBI:58199"/>
    </ligand>
</feature>
<evidence type="ECO:0000256" key="11">
    <source>
        <dbReference type="ARBA" id="ARBA00030765"/>
    </source>
</evidence>
<gene>
    <name evidence="18" type="primary">MET6</name>
    <name evidence="18" type="ORF">IWQ62_002311</name>
</gene>
<dbReference type="Proteomes" id="UP001150925">
    <property type="component" value="Unassembled WGS sequence"/>
</dbReference>
<dbReference type="NCBIfam" id="TIGR01371">
    <property type="entry name" value="met_syn_B12ind"/>
    <property type="match status" value="1"/>
</dbReference>
<protein>
    <recommendedName>
        <fullName evidence="4">5-methyltetrahydropteroyltriglutamate--homocysteine S-methyltransferase</fullName>
        <ecNumber evidence="4">2.1.1.14</ecNumber>
    </recommendedName>
    <alternativeName>
        <fullName evidence="12">Cobalamin-independent methionine synthase</fullName>
    </alternativeName>
    <alternativeName>
        <fullName evidence="11">Methionine synthase, vitamin-B12 independent isozyme</fullName>
    </alternativeName>
</protein>
<feature type="binding site" evidence="13">
    <location>
        <begin position="551"/>
        <end position="552"/>
    </location>
    <ligand>
        <name>5-methyltetrahydropteroyltri-L-glutamate</name>
        <dbReference type="ChEBI" id="CHEBI:58207"/>
    </ligand>
</feature>
<dbReference type="Gene3D" id="3.20.20.210">
    <property type="match status" value="2"/>
</dbReference>
<dbReference type="NCBIfam" id="NF003556">
    <property type="entry name" value="PRK05222.1"/>
    <property type="match status" value="1"/>
</dbReference>
<evidence type="ECO:0000259" key="17">
    <source>
        <dbReference type="Pfam" id="PF08267"/>
    </source>
</evidence>
<keyword evidence="5 18" id="KW-0489">Methyltransferase</keyword>
<dbReference type="FunFam" id="3.20.20.210:FF:000003">
    <property type="entry name" value="5-methyltetrahydropteroyltriglutamate--homocysteine methyltransferase"/>
    <property type="match status" value="1"/>
</dbReference>
<feature type="binding site" evidence="13">
    <location>
        <begin position="467"/>
        <end position="469"/>
    </location>
    <ligand>
        <name>L-methionine</name>
        <dbReference type="ChEBI" id="CHEBI:57844"/>
    </ligand>
</feature>
<proteinExistence type="inferred from homology"/>
<evidence type="ECO:0000259" key="16">
    <source>
        <dbReference type="Pfam" id="PF01717"/>
    </source>
</evidence>
<evidence type="ECO:0000256" key="6">
    <source>
        <dbReference type="ARBA" id="ARBA00022605"/>
    </source>
</evidence>
<dbReference type="EMBL" id="JANBPY010000475">
    <property type="protein sequence ID" value="KAJ1966680.1"/>
    <property type="molecule type" value="Genomic_DNA"/>
</dbReference>
<dbReference type="EC" id="2.1.1.14" evidence="4"/>
<keyword evidence="19" id="KW-1185">Reference proteome</keyword>
<dbReference type="OrthoDB" id="1053771at2759"/>
<feature type="binding site" evidence="13">
    <location>
        <begin position="467"/>
        <end position="469"/>
    </location>
    <ligand>
        <name>L-homocysteine</name>
        <dbReference type="ChEBI" id="CHEBI:58199"/>
    </ligand>
</feature>
<feature type="domain" description="Cobalamin-independent methionine synthase MetE C-terminal/archaeal" evidence="16">
    <location>
        <begin position="462"/>
        <end position="784"/>
    </location>
</feature>
<dbReference type="CDD" id="cd03311">
    <property type="entry name" value="CIMS_C_terminal_like"/>
    <property type="match status" value="1"/>
</dbReference>
<evidence type="ECO:0000256" key="2">
    <source>
        <dbReference type="ARBA" id="ARBA00004681"/>
    </source>
</evidence>
<evidence type="ECO:0000256" key="13">
    <source>
        <dbReference type="PIRSR" id="PIRSR000382-1"/>
    </source>
</evidence>
<accession>A0A9W8E3Z1</accession>
<dbReference type="InterPro" id="IPR038071">
    <property type="entry name" value="UROD/MetE-like_sf"/>
</dbReference>
<feature type="binding site" evidence="13">
    <location>
        <position position="130"/>
    </location>
    <ligand>
        <name>5-methyltetrahydropteroyltri-L-glutamate</name>
        <dbReference type="ChEBI" id="CHEBI:58207"/>
    </ligand>
</feature>
<keyword evidence="7 18" id="KW-0808">Transferase</keyword>
<feature type="binding site" evidence="13">
    <location>
        <position position="635"/>
    </location>
    <ligand>
        <name>L-methionine</name>
        <dbReference type="ChEBI" id="CHEBI:57844"/>
    </ligand>
</feature>
<comment type="cofactor">
    <cofactor evidence="14">
        <name>Zn(2+)</name>
        <dbReference type="ChEBI" id="CHEBI:29105"/>
    </cofactor>
    <text evidence="14">Binds 2 Zn(2+) ions per subunit.</text>
</comment>
<keyword evidence="10" id="KW-0486">Methionine biosynthesis</keyword>
<evidence type="ECO:0000256" key="14">
    <source>
        <dbReference type="PIRSR" id="PIRSR000382-2"/>
    </source>
</evidence>
<evidence type="ECO:0000256" key="4">
    <source>
        <dbReference type="ARBA" id="ARBA00012034"/>
    </source>
</evidence>
<evidence type="ECO:0000256" key="10">
    <source>
        <dbReference type="ARBA" id="ARBA00023167"/>
    </source>
</evidence>
<comment type="similarity">
    <text evidence="3">Belongs to the vitamin-B12 independent methionine synthase family.</text>
</comment>
<dbReference type="CDD" id="cd03312">
    <property type="entry name" value="CIMS_N_terminal_like"/>
    <property type="match status" value="1"/>
</dbReference>
<keyword evidence="8 14" id="KW-0479">Metal-binding</keyword>
<dbReference type="AlphaFoldDB" id="A0A9W8E3Z1"/>
<evidence type="ECO:0000313" key="18">
    <source>
        <dbReference type="EMBL" id="KAJ1966680.1"/>
    </source>
</evidence>
<comment type="caution">
    <text evidence="18">The sequence shown here is derived from an EMBL/GenBank/DDBJ whole genome shotgun (WGS) entry which is preliminary data.</text>
</comment>
<feature type="domain" description="Cobalamin-independent methionine synthase MetE N-terminal" evidence="17">
    <location>
        <begin position="6"/>
        <end position="330"/>
    </location>
</feature>
<dbReference type="SUPFAM" id="SSF51726">
    <property type="entry name" value="UROD/MetE-like"/>
    <property type="match status" value="2"/>
</dbReference>
<feature type="binding site" evidence="14">
    <location>
        <position position="677"/>
    </location>
    <ligand>
        <name>Zn(2+)</name>
        <dbReference type="ChEBI" id="CHEBI:29105"/>
        <label>1</label>
        <note>catalytic</note>
    </ligand>
</feature>
<feature type="binding site" evidence="13">
    <location>
        <position position="520"/>
    </location>
    <ligand>
        <name>L-methionine</name>
        <dbReference type="ChEBI" id="CHEBI:57844"/>
    </ligand>
</feature>
<organism evidence="18 19">
    <name type="scientific">Dispira parvispora</name>
    <dbReference type="NCBI Taxonomy" id="1520584"/>
    <lineage>
        <taxon>Eukaryota</taxon>
        <taxon>Fungi</taxon>
        <taxon>Fungi incertae sedis</taxon>
        <taxon>Zoopagomycota</taxon>
        <taxon>Kickxellomycotina</taxon>
        <taxon>Dimargaritomycetes</taxon>
        <taxon>Dimargaritales</taxon>
        <taxon>Dimargaritaceae</taxon>
        <taxon>Dispira</taxon>
    </lineage>
</organism>
<evidence type="ECO:0000313" key="19">
    <source>
        <dbReference type="Proteomes" id="UP001150925"/>
    </source>
</evidence>
<dbReference type="PIRSF" id="PIRSF000382">
    <property type="entry name" value="MeTrfase_B12_ind"/>
    <property type="match status" value="1"/>
</dbReference>
<dbReference type="Pfam" id="PF08267">
    <property type="entry name" value="Meth_synt_1"/>
    <property type="match status" value="1"/>
</dbReference>
<dbReference type="InterPro" id="IPR002629">
    <property type="entry name" value="Met_Synth_C/arc"/>
</dbReference>
<comment type="function">
    <text evidence="1">Catalyzes the transfer of a methyl group from 5-methyltetrahydrofolate to homocysteine resulting in methionine formation.</text>
</comment>
<keyword evidence="9 14" id="KW-0862">Zinc</keyword>
<evidence type="ECO:0000256" key="8">
    <source>
        <dbReference type="ARBA" id="ARBA00022723"/>
    </source>
</evidence>
<evidence type="ECO:0000256" key="1">
    <source>
        <dbReference type="ARBA" id="ARBA00002777"/>
    </source>
</evidence>
<feature type="binding site" evidence="13">
    <location>
        <position position="21"/>
    </location>
    <ligand>
        <name>5-methyltetrahydropteroyltri-L-glutamate</name>
        <dbReference type="ChEBI" id="CHEBI:58207"/>
    </ligand>
</feature>
<dbReference type="Pfam" id="PF01717">
    <property type="entry name" value="Meth_synt_2"/>
    <property type="match status" value="1"/>
</dbReference>
<feature type="binding site" evidence="14">
    <location>
        <position position="679"/>
    </location>
    <ligand>
        <name>Zn(2+)</name>
        <dbReference type="ChEBI" id="CHEBI:29105"/>
        <label>1</label>
        <note>catalytic</note>
    </ligand>
</feature>
<evidence type="ECO:0000256" key="12">
    <source>
        <dbReference type="ARBA" id="ARBA00031314"/>
    </source>
</evidence>
<evidence type="ECO:0000256" key="9">
    <source>
        <dbReference type="ARBA" id="ARBA00022833"/>
    </source>
</evidence>
<dbReference type="PANTHER" id="PTHR30519">
    <property type="entry name" value="5-METHYLTETRAHYDROPTEROYLTRIGLUTAMATE--HOMOCYSTEINE METHYLTRANSFERASE"/>
    <property type="match status" value="1"/>
</dbReference>
<comment type="pathway">
    <text evidence="2">Amino-acid biosynthesis; L-methionine biosynthesis via de novo pathway; L-methionine from L-homocysteine (MetE route): step 1/1.</text>
</comment>
<evidence type="ECO:0000256" key="15">
    <source>
        <dbReference type="PIRSR" id="PIRSR000382-3"/>
    </source>
</evidence>
<feature type="binding site" evidence="14">
    <location>
        <position position="762"/>
    </location>
    <ligand>
        <name>Zn(2+)</name>
        <dbReference type="ChEBI" id="CHEBI:29105"/>
        <label>1</label>
        <note>catalytic</note>
    </ligand>
</feature>
<feature type="active site" description="Proton donor" evidence="15">
    <location>
        <position position="730"/>
    </location>
</feature>
<sequence length="796" mass="89761">MVAVLSSVLGFPRVGAQRELKKLIEGFWAGKVSEADLSQQAQALRVQHWKLQRDRGIDQIPSGDFSFYDLVLDTAYQFGAIPARYQSIPTGFDQYFAMGRGLQGSIRNVEGEEVQIDVPAMEMKKWFDTNYHYIVPELSTNQEFSLNSQPSIVAHFSEAKSLGIHTKPVLLGPVSFLLLSKGADHEAAGDFELLKLLPQLVPHYRTLLAKLAQAGATWIQVDEPYLGLDLTPTVEQAYQEAYASLTQDLPGALRLLLTTYFEQVDDRMALIAQLPVHGLHVDLIRHPEQLSGVLAKLPANWVLSLGLVNGRNVWKTDLDAALQLATQAVDQVGIDRVWMATSCSLLHCPFSLEFETKLDPEIKDWLAFSSEKLTEVSILRDAINQRYEGTETDTTNPADKAKVDAVLSANRASCQARRTSERVVNPAVKERLAKVDPSMLKRNAPFAERYPVQTEKQHLPLFPTTTIGSFPQTKEVRSARRKYKSGAWSEEQYNAFLRQETEKCVRLQESIGLDVLVHGEFERNDMVEYFGEKLRGYAFTQNGWVASYGTRCVKPPIVYGDVDRPQPMTVEWSVYAQTLTEKPIKGMLTGPVTCLQWSFVRDDQPRSVTAHQLALALRDEVSDLEKANITTIQIDEPAIREGLPLRRAKWEAYLDWAVSAFLLTSSSVQKGTQIHTHMCYSDFNDIFPAIQRMDADVITIENSRSDLKLLRAFEQHGYYNASGPGLYDIHSPRVPTAEEMGERLQALLQYLPYQLVWLNPDCGLKTRNWTEVESALRNLTETARVFRQKYANGNTN</sequence>
<dbReference type="InterPro" id="IPR006276">
    <property type="entry name" value="Cobalamin-indep_Met_synthase"/>
</dbReference>
<dbReference type="GO" id="GO:0003871">
    <property type="term" value="F:5-methyltetrahydropteroyltriglutamate-homocysteine S-methyltransferase activity"/>
    <property type="evidence" value="ECO:0007669"/>
    <property type="project" value="UniProtKB-EC"/>
</dbReference>
<dbReference type="GO" id="GO:0032259">
    <property type="term" value="P:methylation"/>
    <property type="evidence" value="ECO:0007669"/>
    <property type="project" value="UniProtKB-KW"/>
</dbReference>
<dbReference type="InterPro" id="IPR013215">
    <property type="entry name" value="Cbl-indep_Met_Synth_N"/>
</dbReference>
<reference evidence="18" key="1">
    <citation type="submission" date="2022-07" db="EMBL/GenBank/DDBJ databases">
        <title>Phylogenomic reconstructions and comparative analyses of Kickxellomycotina fungi.</title>
        <authorList>
            <person name="Reynolds N.K."/>
            <person name="Stajich J.E."/>
            <person name="Barry K."/>
            <person name="Grigoriev I.V."/>
            <person name="Crous P."/>
            <person name="Smith M.E."/>
        </authorList>
    </citation>
    <scope>NUCLEOTIDE SEQUENCE</scope>
    <source>
        <strain evidence="18">RSA 1196</strain>
    </source>
</reference>